<evidence type="ECO:0000259" key="6">
    <source>
        <dbReference type="PROSITE" id="PS50850"/>
    </source>
</evidence>
<dbReference type="PROSITE" id="PS50850">
    <property type="entry name" value="MFS"/>
    <property type="match status" value="1"/>
</dbReference>
<keyword evidence="4 5" id="KW-0472">Membrane</keyword>
<evidence type="ECO:0000256" key="5">
    <source>
        <dbReference type="SAM" id="Phobius"/>
    </source>
</evidence>
<feature type="transmembrane region" description="Helical" evidence="5">
    <location>
        <begin position="171"/>
        <end position="190"/>
    </location>
</feature>
<name>A0A166SXB6_9AGAM</name>
<evidence type="ECO:0000313" key="7">
    <source>
        <dbReference type="EMBL" id="KZP29941.1"/>
    </source>
</evidence>
<feature type="transmembrane region" description="Helical" evidence="5">
    <location>
        <begin position="343"/>
        <end position="364"/>
    </location>
</feature>
<evidence type="ECO:0000313" key="8">
    <source>
        <dbReference type="Proteomes" id="UP000076532"/>
    </source>
</evidence>
<evidence type="ECO:0000256" key="3">
    <source>
        <dbReference type="ARBA" id="ARBA00022989"/>
    </source>
</evidence>
<feature type="transmembrane region" description="Helical" evidence="5">
    <location>
        <begin position="506"/>
        <end position="525"/>
    </location>
</feature>
<gene>
    <name evidence="7" type="ORF">FIBSPDRAFT_917287</name>
</gene>
<dbReference type="SUPFAM" id="SSF103473">
    <property type="entry name" value="MFS general substrate transporter"/>
    <property type="match status" value="1"/>
</dbReference>
<feature type="transmembrane region" description="Helical" evidence="5">
    <location>
        <begin position="106"/>
        <end position="124"/>
    </location>
</feature>
<sequence length="563" mass="59771">MSLQQDPGVYCSMSDPKKVNLRAFPDAGEVKKIRYSLTFWLVLCANLSCDFLSAFDLSVLSTALPTIVADLHGTDFIWAATAYTLAGTAATPLVGGLATVFGRKPILLLSLAFFAVGAALCGAAQNMSMLVAGRVIQGFGGGLCESSVEVVYNDLIPVTERGRFTGLMASVWALAFAVGPIIGGAIAGAGGGAWRWIFFLNLPVCAGAATTVFFFLKVKTPTEPFRRGVLRMDWLGMTLVVGSCACIILAFTWAGVPYAWATPQVVVPLVLGFAGLGAFGFVERFYSNEPTVPWKAVGNRTSISGYIGTFLHGICSICAIYYLPVYFQAAKGSSTLQSSVNMLSFSAVIAPVAVLCGVSVELLNRYRPQNYLCWALLVLAFGLFTLLDEDSSPGMYLGVQAVMGLGQGIAWVAPQFAVLSPLPESNNAYANSFWLFTRYFANSWGVAIGGAVLQNQLRTRLPAAFTAALGLPAGTQLAYAAIPKISALPAALRAEVRGAFADSMRVVWYAMLGVSILGLMSTALMREVAMTNTLDATWGLQEEKETLAAGDAAIELGVAPQRD</sequence>
<dbReference type="Pfam" id="PF07690">
    <property type="entry name" value="MFS_1"/>
    <property type="match status" value="1"/>
</dbReference>
<keyword evidence="2 5" id="KW-0812">Transmembrane</keyword>
<dbReference type="PANTHER" id="PTHR23501">
    <property type="entry name" value="MAJOR FACILITATOR SUPERFAMILY"/>
    <property type="match status" value="1"/>
</dbReference>
<dbReference type="InterPro" id="IPR036259">
    <property type="entry name" value="MFS_trans_sf"/>
</dbReference>
<evidence type="ECO:0000256" key="1">
    <source>
        <dbReference type="ARBA" id="ARBA00004141"/>
    </source>
</evidence>
<feature type="transmembrane region" description="Helical" evidence="5">
    <location>
        <begin position="371"/>
        <end position="387"/>
    </location>
</feature>
<feature type="domain" description="Major facilitator superfamily (MFS) profile" evidence="6">
    <location>
        <begin position="42"/>
        <end position="530"/>
    </location>
</feature>
<dbReference type="GO" id="GO:0022857">
    <property type="term" value="F:transmembrane transporter activity"/>
    <property type="evidence" value="ECO:0007669"/>
    <property type="project" value="InterPro"/>
</dbReference>
<dbReference type="InterPro" id="IPR011701">
    <property type="entry name" value="MFS"/>
</dbReference>
<dbReference type="STRING" id="436010.A0A166SXB6"/>
<keyword evidence="8" id="KW-1185">Reference proteome</keyword>
<feature type="transmembrane region" description="Helical" evidence="5">
    <location>
        <begin position="303"/>
        <end position="323"/>
    </location>
</feature>
<dbReference type="EMBL" id="KV417496">
    <property type="protein sequence ID" value="KZP29941.1"/>
    <property type="molecule type" value="Genomic_DNA"/>
</dbReference>
<dbReference type="GO" id="GO:0005886">
    <property type="term" value="C:plasma membrane"/>
    <property type="evidence" value="ECO:0007669"/>
    <property type="project" value="TreeGrafter"/>
</dbReference>
<dbReference type="Proteomes" id="UP000076532">
    <property type="component" value="Unassembled WGS sequence"/>
</dbReference>
<dbReference type="PRINTS" id="PR01036">
    <property type="entry name" value="TCRTETB"/>
</dbReference>
<feature type="transmembrane region" description="Helical" evidence="5">
    <location>
        <begin position="76"/>
        <end position="100"/>
    </location>
</feature>
<organism evidence="7 8">
    <name type="scientific">Athelia psychrophila</name>
    <dbReference type="NCBI Taxonomy" id="1759441"/>
    <lineage>
        <taxon>Eukaryota</taxon>
        <taxon>Fungi</taxon>
        <taxon>Dikarya</taxon>
        <taxon>Basidiomycota</taxon>
        <taxon>Agaricomycotina</taxon>
        <taxon>Agaricomycetes</taxon>
        <taxon>Agaricomycetidae</taxon>
        <taxon>Atheliales</taxon>
        <taxon>Atheliaceae</taxon>
        <taxon>Athelia</taxon>
    </lineage>
</organism>
<reference evidence="7 8" key="1">
    <citation type="journal article" date="2016" name="Mol. Biol. Evol.">
        <title>Comparative Genomics of Early-Diverging Mushroom-Forming Fungi Provides Insights into the Origins of Lignocellulose Decay Capabilities.</title>
        <authorList>
            <person name="Nagy L.G."/>
            <person name="Riley R."/>
            <person name="Tritt A."/>
            <person name="Adam C."/>
            <person name="Daum C."/>
            <person name="Floudas D."/>
            <person name="Sun H."/>
            <person name="Yadav J.S."/>
            <person name="Pangilinan J."/>
            <person name="Larsson K.H."/>
            <person name="Matsuura K."/>
            <person name="Barry K."/>
            <person name="Labutti K."/>
            <person name="Kuo R."/>
            <person name="Ohm R.A."/>
            <person name="Bhattacharya S.S."/>
            <person name="Shirouzu T."/>
            <person name="Yoshinaga Y."/>
            <person name="Martin F.M."/>
            <person name="Grigoriev I.V."/>
            <person name="Hibbett D.S."/>
        </authorList>
    </citation>
    <scope>NUCLEOTIDE SEQUENCE [LARGE SCALE GENOMIC DNA]</scope>
    <source>
        <strain evidence="7 8">CBS 109695</strain>
    </source>
</reference>
<dbReference type="PANTHER" id="PTHR23501:SF102">
    <property type="entry name" value="DRUG TRANSPORTER, PUTATIVE (AFU_ORTHOLOGUE AFUA_3G08530)-RELATED"/>
    <property type="match status" value="1"/>
</dbReference>
<protein>
    <submittedName>
        <fullName evidence="7">Iron permease</fullName>
    </submittedName>
</protein>
<dbReference type="Gene3D" id="1.20.1720.10">
    <property type="entry name" value="Multidrug resistance protein D"/>
    <property type="match status" value="1"/>
</dbReference>
<dbReference type="InterPro" id="IPR020846">
    <property type="entry name" value="MFS_dom"/>
</dbReference>
<feature type="transmembrane region" description="Helical" evidence="5">
    <location>
        <begin position="265"/>
        <end position="282"/>
    </location>
</feature>
<evidence type="ECO:0000256" key="4">
    <source>
        <dbReference type="ARBA" id="ARBA00023136"/>
    </source>
</evidence>
<feature type="transmembrane region" description="Helical" evidence="5">
    <location>
        <begin position="465"/>
        <end position="486"/>
    </location>
</feature>
<keyword evidence="3 5" id="KW-1133">Transmembrane helix</keyword>
<feature type="transmembrane region" description="Helical" evidence="5">
    <location>
        <begin position="237"/>
        <end position="259"/>
    </location>
</feature>
<dbReference type="OrthoDB" id="3437016at2759"/>
<dbReference type="Gene3D" id="1.20.1250.20">
    <property type="entry name" value="MFS general substrate transporter like domains"/>
    <property type="match status" value="1"/>
</dbReference>
<evidence type="ECO:0000256" key="2">
    <source>
        <dbReference type="ARBA" id="ARBA00022692"/>
    </source>
</evidence>
<accession>A0A166SXB6</accession>
<feature type="transmembrane region" description="Helical" evidence="5">
    <location>
        <begin position="39"/>
        <end position="64"/>
    </location>
</feature>
<proteinExistence type="predicted"/>
<feature type="transmembrane region" description="Helical" evidence="5">
    <location>
        <begin position="433"/>
        <end position="453"/>
    </location>
</feature>
<comment type="subcellular location">
    <subcellularLocation>
        <location evidence="1">Membrane</location>
        <topology evidence="1">Multi-pass membrane protein</topology>
    </subcellularLocation>
</comment>
<feature type="transmembrane region" description="Helical" evidence="5">
    <location>
        <begin position="196"/>
        <end position="216"/>
    </location>
</feature>
<dbReference type="AlphaFoldDB" id="A0A166SXB6"/>